<reference evidence="1 2" key="1">
    <citation type="journal article" date="2018" name="Mol. Plant">
        <title>The genome of Artemisia annua provides insight into the evolution of Asteraceae family and artemisinin biosynthesis.</title>
        <authorList>
            <person name="Shen Q."/>
            <person name="Zhang L."/>
            <person name="Liao Z."/>
            <person name="Wang S."/>
            <person name="Yan T."/>
            <person name="Shi P."/>
            <person name="Liu M."/>
            <person name="Fu X."/>
            <person name="Pan Q."/>
            <person name="Wang Y."/>
            <person name="Lv Z."/>
            <person name="Lu X."/>
            <person name="Zhang F."/>
            <person name="Jiang W."/>
            <person name="Ma Y."/>
            <person name="Chen M."/>
            <person name="Hao X."/>
            <person name="Li L."/>
            <person name="Tang Y."/>
            <person name="Lv G."/>
            <person name="Zhou Y."/>
            <person name="Sun X."/>
            <person name="Brodelius P.E."/>
            <person name="Rose J.K.C."/>
            <person name="Tang K."/>
        </authorList>
    </citation>
    <scope>NUCLEOTIDE SEQUENCE [LARGE SCALE GENOMIC DNA]</scope>
    <source>
        <strain evidence="2">cv. Huhao1</strain>
        <tissue evidence="1">Leaf</tissue>
    </source>
</reference>
<organism evidence="1 2">
    <name type="scientific">Artemisia annua</name>
    <name type="common">Sweet wormwood</name>
    <dbReference type="NCBI Taxonomy" id="35608"/>
    <lineage>
        <taxon>Eukaryota</taxon>
        <taxon>Viridiplantae</taxon>
        <taxon>Streptophyta</taxon>
        <taxon>Embryophyta</taxon>
        <taxon>Tracheophyta</taxon>
        <taxon>Spermatophyta</taxon>
        <taxon>Magnoliopsida</taxon>
        <taxon>eudicotyledons</taxon>
        <taxon>Gunneridae</taxon>
        <taxon>Pentapetalae</taxon>
        <taxon>asterids</taxon>
        <taxon>campanulids</taxon>
        <taxon>Asterales</taxon>
        <taxon>Asteraceae</taxon>
        <taxon>Asteroideae</taxon>
        <taxon>Anthemideae</taxon>
        <taxon>Artemisiinae</taxon>
        <taxon>Artemisia</taxon>
    </lineage>
</organism>
<evidence type="ECO:0000313" key="2">
    <source>
        <dbReference type="Proteomes" id="UP000245207"/>
    </source>
</evidence>
<comment type="caution">
    <text evidence="1">The sequence shown here is derived from an EMBL/GenBank/DDBJ whole genome shotgun (WGS) entry which is preliminary data.</text>
</comment>
<dbReference type="EMBL" id="PKPP01000571">
    <property type="protein sequence ID" value="PWA91102.1"/>
    <property type="molecule type" value="Genomic_DNA"/>
</dbReference>
<dbReference type="Proteomes" id="UP000245207">
    <property type="component" value="Unassembled WGS sequence"/>
</dbReference>
<protein>
    <submittedName>
        <fullName evidence="1">Uncharacterized protein</fullName>
    </submittedName>
</protein>
<sequence>MAPPWRLWRISGVNRHGTAERYLQPCSQQLPDIYHSSDFNKRLVSTFLKMCSERFELFQLHEIRIYPLKYEGNLLNSSEESYKVDLKHTLEEVTVMCDL</sequence>
<proteinExistence type="predicted"/>
<dbReference type="AlphaFoldDB" id="A0A2U1PZH5"/>
<gene>
    <name evidence="1" type="ORF">CTI12_AA092480</name>
</gene>
<accession>A0A2U1PZH5</accession>
<keyword evidence="2" id="KW-1185">Reference proteome</keyword>
<name>A0A2U1PZH5_ARTAN</name>
<evidence type="ECO:0000313" key="1">
    <source>
        <dbReference type="EMBL" id="PWA91102.1"/>
    </source>
</evidence>